<proteinExistence type="predicted"/>
<organism evidence="1">
    <name type="scientific">Rhizophora mucronata</name>
    <name type="common">Asiatic mangrove</name>
    <dbReference type="NCBI Taxonomy" id="61149"/>
    <lineage>
        <taxon>Eukaryota</taxon>
        <taxon>Viridiplantae</taxon>
        <taxon>Streptophyta</taxon>
        <taxon>Embryophyta</taxon>
        <taxon>Tracheophyta</taxon>
        <taxon>Spermatophyta</taxon>
        <taxon>Magnoliopsida</taxon>
        <taxon>eudicotyledons</taxon>
        <taxon>Gunneridae</taxon>
        <taxon>Pentapetalae</taxon>
        <taxon>rosids</taxon>
        <taxon>fabids</taxon>
        <taxon>Malpighiales</taxon>
        <taxon>Rhizophoraceae</taxon>
        <taxon>Rhizophora</taxon>
    </lineage>
</organism>
<accession>A0A2P2MJU1</accession>
<evidence type="ECO:0000313" key="1">
    <source>
        <dbReference type="EMBL" id="MBX30475.1"/>
    </source>
</evidence>
<dbReference type="EMBL" id="GGEC01049991">
    <property type="protein sequence ID" value="MBX30475.1"/>
    <property type="molecule type" value="Transcribed_RNA"/>
</dbReference>
<name>A0A2P2MJU1_RHIMU</name>
<dbReference type="AlphaFoldDB" id="A0A2P2MJU1"/>
<sequence>MKEALATSRTWLYNITSSSVFTA</sequence>
<protein>
    <submittedName>
        <fullName evidence="1">Uncharacterized protein</fullName>
    </submittedName>
</protein>
<reference evidence="1" key="1">
    <citation type="submission" date="2018-02" db="EMBL/GenBank/DDBJ databases">
        <title>Rhizophora mucronata_Transcriptome.</title>
        <authorList>
            <person name="Meera S.P."/>
            <person name="Sreeshan A."/>
            <person name="Augustine A."/>
        </authorList>
    </citation>
    <scope>NUCLEOTIDE SEQUENCE</scope>
    <source>
        <tissue evidence="1">Leaf</tissue>
    </source>
</reference>